<feature type="region of interest" description="Disordered" evidence="1">
    <location>
        <begin position="247"/>
        <end position="453"/>
    </location>
</feature>
<feature type="compositionally biased region" description="Polar residues" evidence="1">
    <location>
        <begin position="260"/>
        <end position="273"/>
    </location>
</feature>
<dbReference type="InParanoid" id="A0A1Y1UM44"/>
<evidence type="ECO:0000313" key="2">
    <source>
        <dbReference type="EMBL" id="ORX39120.1"/>
    </source>
</evidence>
<dbReference type="EMBL" id="NBSH01000003">
    <property type="protein sequence ID" value="ORX39120.1"/>
    <property type="molecule type" value="Genomic_DNA"/>
</dbReference>
<organism evidence="2 3">
    <name type="scientific">Kockovaella imperatae</name>
    <dbReference type="NCBI Taxonomy" id="4999"/>
    <lineage>
        <taxon>Eukaryota</taxon>
        <taxon>Fungi</taxon>
        <taxon>Dikarya</taxon>
        <taxon>Basidiomycota</taxon>
        <taxon>Agaricomycotina</taxon>
        <taxon>Tremellomycetes</taxon>
        <taxon>Tremellales</taxon>
        <taxon>Cuniculitremaceae</taxon>
        <taxon>Kockovaella</taxon>
    </lineage>
</organism>
<comment type="caution">
    <text evidence="2">The sequence shown here is derived from an EMBL/GenBank/DDBJ whole genome shotgun (WGS) entry which is preliminary data.</text>
</comment>
<feature type="compositionally biased region" description="Basic and acidic residues" evidence="1">
    <location>
        <begin position="428"/>
        <end position="448"/>
    </location>
</feature>
<evidence type="ECO:0000313" key="3">
    <source>
        <dbReference type="Proteomes" id="UP000193218"/>
    </source>
</evidence>
<accession>A0A1Y1UM44</accession>
<dbReference type="GeneID" id="33554267"/>
<feature type="compositionally biased region" description="Low complexity" evidence="1">
    <location>
        <begin position="247"/>
        <end position="259"/>
    </location>
</feature>
<dbReference type="RefSeq" id="XP_021872983.1">
    <property type="nucleotide sequence ID" value="XM_022012459.1"/>
</dbReference>
<keyword evidence="3" id="KW-1185">Reference proteome</keyword>
<feature type="compositionally biased region" description="Polar residues" evidence="1">
    <location>
        <begin position="313"/>
        <end position="331"/>
    </location>
</feature>
<feature type="compositionally biased region" description="Polar residues" evidence="1">
    <location>
        <begin position="290"/>
        <end position="299"/>
    </location>
</feature>
<feature type="region of interest" description="Disordered" evidence="1">
    <location>
        <begin position="27"/>
        <end position="73"/>
    </location>
</feature>
<sequence length="482" mass="52416">MSYSVMDPGVTRITRSFSLSESRNMPRYDASDHIRSGSRRQGQISLDDLDGPVGWSGSSSLETQEDQTQHRGRRRLLHRRLAREASVTVRDGSDCIPVLLSSSPLASPVLVSPWSPCSTSEGGVMVNKNSNCSGSNTGVHPKLVPHYARDASLKRSLSFGTRSMHIGLDDEDDDRKDKHDDEDYEWNDSIERRLDRGRLAWIPSSAGPTLPLFHDASGRPRRLRRSQSVCGLGFDVEKTLLVPQPRSSIISTTTTPSTPLQATGLSRSLSTSGVPLKTHHSTPPRRQTRHTTLPLTHWSSPKLDHSPTLPPVHTSSEANTVPNTPSSTATPDSPVLVTPDSKDIVDTPRPILSSRTSPRVSLLHTRGCPRPPPSSPPPIAPLPSTPLTDPLGPVAPQRQSRASTVNTSFELTTTTAAAPLSNAEENEEKGHSENNSDQSPRDITDTGNEKSLMSLEQVQRVQAHGKCATNGVEVRSPAMYTD</sequence>
<protein>
    <submittedName>
        <fullName evidence="2">Uncharacterized protein</fullName>
    </submittedName>
</protein>
<gene>
    <name evidence="2" type="ORF">BD324DRAFT_311987</name>
</gene>
<dbReference type="AlphaFoldDB" id="A0A1Y1UM44"/>
<proteinExistence type="predicted"/>
<feature type="compositionally biased region" description="Basic residues" evidence="1">
    <location>
        <begin position="277"/>
        <end position="289"/>
    </location>
</feature>
<evidence type="ECO:0000256" key="1">
    <source>
        <dbReference type="SAM" id="MobiDB-lite"/>
    </source>
</evidence>
<dbReference type="Proteomes" id="UP000193218">
    <property type="component" value="Unassembled WGS sequence"/>
</dbReference>
<feature type="compositionally biased region" description="Pro residues" evidence="1">
    <location>
        <begin position="369"/>
        <end position="384"/>
    </location>
</feature>
<reference evidence="2 3" key="1">
    <citation type="submission" date="2017-03" db="EMBL/GenBank/DDBJ databases">
        <title>Widespread Adenine N6-methylation of Active Genes in Fungi.</title>
        <authorList>
            <consortium name="DOE Joint Genome Institute"/>
            <person name="Mondo S.J."/>
            <person name="Dannebaum R.O."/>
            <person name="Kuo R.C."/>
            <person name="Louie K.B."/>
            <person name="Bewick A.J."/>
            <person name="Labutti K."/>
            <person name="Haridas S."/>
            <person name="Kuo A."/>
            <person name="Salamov A."/>
            <person name="Ahrendt S.R."/>
            <person name="Lau R."/>
            <person name="Bowen B.P."/>
            <person name="Lipzen A."/>
            <person name="Sullivan W."/>
            <person name="Andreopoulos W.B."/>
            <person name="Clum A."/>
            <person name="Lindquist E."/>
            <person name="Daum C."/>
            <person name="Northen T.R."/>
            <person name="Ramamoorthy G."/>
            <person name="Schmitz R.J."/>
            <person name="Gryganskyi A."/>
            <person name="Culley D."/>
            <person name="Magnuson J."/>
            <person name="James T.Y."/>
            <person name="O'Malley M.A."/>
            <person name="Stajich J.E."/>
            <person name="Spatafora J.W."/>
            <person name="Visel A."/>
            <person name="Grigoriev I.V."/>
        </authorList>
    </citation>
    <scope>NUCLEOTIDE SEQUENCE [LARGE SCALE GENOMIC DNA]</scope>
    <source>
        <strain evidence="2 3">NRRL Y-17943</strain>
    </source>
</reference>
<feature type="region of interest" description="Disordered" evidence="1">
    <location>
        <begin position="164"/>
        <end position="183"/>
    </location>
</feature>
<feature type="compositionally biased region" description="Polar residues" evidence="1">
    <location>
        <begin position="397"/>
        <end position="416"/>
    </location>
</feature>
<name>A0A1Y1UM44_9TREE</name>